<organism evidence="8 9">
    <name type="scientific">Algoriphagus aestuariicola</name>
    <dbReference type="NCBI Taxonomy" id="1852016"/>
    <lineage>
        <taxon>Bacteria</taxon>
        <taxon>Pseudomonadati</taxon>
        <taxon>Bacteroidota</taxon>
        <taxon>Cytophagia</taxon>
        <taxon>Cytophagales</taxon>
        <taxon>Cyclobacteriaceae</taxon>
        <taxon>Algoriphagus</taxon>
    </lineage>
</organism>
<keyword evidence="9" id="KW-1185">Reference proteome</keyword>
<keyword evidence="5 7" id="KW-0378">Hydrolase</keyword>
<dbReference type="EC" id="3.1.3.25" evidence="7"/>
<keyword evidence="4 7" id="KW-0479">Metal-binding</keyword>
<comment type="similarity">
    <text evidence="3 7">Belongs to the inositol monophosphatase superfamily.</text>
</comment>
<reference evidence="8 9" key="1">
    <citation type="submission" date="2021-03" db="EMBL/GenBank/DDBJ databases">
        <title>novel species isolated from a fishpond in China.</title>
        <authorList>
            <person name="Lu H."/>
            <person name="Cai Z."/>
        </authorList>
    </citation>
    <scope>NUCLEOTIDE SEQUENCE [LARGE SCALE GENOMIC DNA]</scope>
    <source>
        <strain evidence="8 9">JCM 31546</strain>
    </source>
</reference>
<protein>
    <recommendedName>
        <fullName evidence="7">Inositol-1-monophosphatase</fullName>
        <ecNumber evidence="7">3.1.3.25</ecNumber>
    </recommendedName>
</protein>
<dbReference type="InterPro" id="IPR000760">
    <property type="entry name" value="Inositol_monophosphatase-like"/>
</dbReference>
<dbReference type="InterPro" id="IPR033942">
    <property type="entry name" value="IMPase"/>
</dbReference>
<dbReference type="Pfam" id="PF00459">
    <property type="entry name" value="Inositol_P"/>
    <property type="match status" value="1"/>
</dbReference>
<dbReference type="PANTHER" id="PTHR20854">
    <property type="entry name" value="INOSITOL MONOPHOSPHATASE"/>
    <property type="match status" value="1"/>
</dbReference>
<dbReference type="EMBL" id="JAFKCW010000003">
    <property type="protein sequence ID" value="MBN7802253.1"/>
    <property type="molecule type" value="Genomic_DNA"/>
</dbReference>
<dbReference type="PRINTS" id="PR00377">
    <property type="entry name" value="IMPHPHTASES"/>
</dbReference>
<evidence type="ECO:0000256" key="1">
    <source>
        <dbReference type="ARBA" id="ARBA00001033"/>
    </source>
</evidence>
<dbReference type="Gene3D" id="3.40.190.80">
    <property type="match status" value="1"/>
</dbReference>
<evidence type="ECO:0000256" key="6">
    <source>
        <dbReference type="ARBA" id="ARBA00022842"/>
    </source>
</evidence>
<dbReference type="SUPFAM" id="SSF56655">
    <property type="entry name" value="Carbohydrate phosphatase"/>
    <property type="match status" value="1"/>
</dbReference>
<evidence type="ECO:0000256" key="3">
    <source>
        <dbReference type="ARBA" id="ARBA00009759"/>
    </source>
</evidence>
<dbReference type="CDD" id="cd01639">
    <property type="entry name" value="IMPase"/>
    <property type="match status" value="1"/>
</dbReference>
<comment type="caution">
    <text evidence="8">The sequence shown here is derived from an EMBL/GenBank/DDBJ whole genome shotgun (WGS) entry which is preliminary data.</text>
</comment>
<keyword evidence="6 7" id="KW-0460">Magnesium</keyword>
<dbReference type="PANTHER" id="PTHR20854:SF4">
    <property type="entry name" value="INOSITOL-1-MONOPHOSPHATASE-RELATED"/>
    <property type="match status" value="1"/>
</dbReference>
<proteinExistence type="inferred from homology"/>
<evidence type="ECO:0000256" key="5">
    <source>
        <dbReference type="ARBA" id="ARBA00022801"/>
    </source>
</evidence>
<dbReference type="PROSITE" id="PS00630">
    <property type="entry name" value="IMP_2"/>
    <property type="match status" value="1"/>
</dbReference>
<evidence type="ECO:0000313" key="9">
    <source>
        <dbReference type="Proteomes" id="UP000664698"/>
    </source>
</evidence>
<comment type="cofactor">
    <cofactor evidence="2 7">
        <name>Mg(2+)</name>
        <dbReference type="ChEBI" id="CHEBI:18420"/>
    </cofactor>
</comment>
<dbReference type="RefSeq" id="WP_206570251.1">
    <property type="nucleotide sequence ID" value="NZ_JAFKCW010000003.1"/>
</dbReference>
<evidence type="ECO:0000256" key="2">
    <source>
        <dbReference type="ARBA" id="ARBA00001946"/>
    </source>
</evidence>
<dbReference type="PRINTS" id="PR01959">
    <property type="entry name" value="SBIMPHPHTASE"/>
</dbReference>
<sequence>MLSNEQLNSLLEQTQQVAKKVGAFIRKERQHFDVRKIEHKGFNDLVSYVDKEAEIQIVDRLSKVFPEAGFITEEGTNSTKAEVYNWVIDPLDGTTNFVHGIPVFAVSIALMEREELILGVVYEVNRHECFYAMKGGGAFCNDTKITVSAAPDLSASLISTGFPYYNFELIDRYLNSMKSLMQKTHGLRRMGSAAVDLCYVASGRTEGFFEYNLNSYDVAAGALIVREAGGTVTDFEGGNDFVFGRRIVASNGQIHGEFLAVLDEFWR</sequence>
<dbReference type="InterPro" id="IPR022337">
    <property type="entry name" value="Inositol_monophosphatase_SuhB"/>
</dbReference>
<accession>A0ABS3BT11</accession>
<dbReference type="PROSITE" id="PS00629">
    <property type="entry name" value="IMP_1"/>
    <property type="match status" value="1"/>
</dbReference>
<comment type="catalytic activity">
    <reaction evidence="1 7">
        <text>a myo-inositol phosphate + H2O = myo-inositol + phosphate</text>
        <dbReference type="Rhea" id="RHEA:24056"/>
        <dbReference type="ChEBI" id="CHEBI:15377"/>
        <dbReference type="ChEBI" id="CHEBI:17268"/>
        <dbReference type="ChEBI" id="CHEBI:43474"/>
        <dbReference type="ChEBI" id="CHEBI:84139"/>
        <dbReference type="EC" id="3.1.3.25"/>
    </reaction>
</comment>
<evidence type="ECO:0000313" key="8">
    <source>
        <dbReference type="EMBL" id="MBN7802253.1"/>
    </source>
</evidence>
<evidence type="ECO:0000256" key="4">
    <source>
        <dbReference type="ARBA" id="ARBA00022723"/>
    </source>
</evidence>
<evidence type="ECO:0000256" key="7">
    <source>
        <dbReference type="RuleBase" id="RU364068"/>
    </source>
</evidence>
<dbReference type="Gene3D" id="3.30.540.10">
    <property type="entry name" value="Fructose-1,6-Bisphosphatase, subunit A, domain 1"/>
    <property type="match status" value="1"/>
</dbReference>
<dbReference type="InterPro" id="IPR020583">
    <property type="entry name" value="Inositol_monoP_metal-BS"/>
</dbReference>
<dbReference type="Proteomes" id="UP000664698">
    <property type="component" value="Unassembled WGS sequence"/>
</dbReference>
<name>A0ABS3BT11_9BACT</name>
<dbReference type="InterPro" id="IPR020550">
    <property type="entry name" value="Inositol_monophosphatase_CS"/>
</dbReference>
<gene>
    <name evidence="8" type="ORF">J0A67_15370</name>
</gene>